<name>A0AAP0Q6S6_9MAGN</name>
<evidence type="ECO:0000313" key="2">
    <source>
        <dbReference type="EMBL" id="KAK9168294.1"/>
    </source>
</evidence>
<dbReference type="Proteomes" id="UP001420932">
    <property type="component" value="Unassembled WGS sequence"/>
</dbReference>
<evidence type="ECO:0000313" key="3">
    <source>
        <dbReference type="Proteomes" id="UP001420932"/>
    </source>
</evidence>
<dbReference type="EMBL" id="JBBNAF010000001">
    <property type="protein sequence ID" value="KAK9168294.1"/>
    <property type="molecule type" value="Genomic_DNA"/>
</dbReference>
<gene>
    <name evidence="2" type="ORF">Syun_000434</name>
</gene>
<dbReference type="AlphaFoldDB" id="A0AAP0Q6S6"/>
<keyword evidence="3" id="KW-1185">Reference proteome</keyword>
<proteinExistence type="predicted"/>
<sequence>MSMKYHLCRVCVVWVLVLIVVAQAHNSRGAAEARAGPGSLICGEHLGLGAVAVMGRVGNAGVHGRGPVLSWNVCPGSCFDHQYY</sequence>
<protein>
    <submittedName>
        <fullName evidence="2">Uncharacterized protein</fullName>
    </submittedName>
</protein>
<feature type="signal peptide" evidence="1">
    <location>
        <begin position="1"/>
        <end position="24"/>
    </location>
</feature>
<accession>A0AAP0Q6S6</accession>
<organism evidence="2 3">
    <name type="scientific">Stephania yunnanensis</name>
    <dbReference type="NCBI Taxonomy" id="152371"/>
    <lineage>
        <taxon>Eukaryota</taxon>
        <taxon>Viridiplantae</taxon>
        <taxon>Streptophyta</taxon>
        <taxon>Embryophyta</taxon>
        <taxon>Tracheophyta</taxon>
        <taxon>Spermatophyta</taxon>
        <taxon>Magnoliopsida</taxon>
        <taxon>Ranunculales</taxon>
        <taxon>Menispermaceae</taxon>
        <taxon>Menispermoideae</taxon>
        <taxon>Cissampelideae</taxon>
        <taxon>Stephania</taxon>
    </lineage>
</organism>
<evidence type="ECO:0000256" key="1">
    <source>
        <dbReference type="SAM" id="SignalP"/>
    </source>
</evidence>
<comment type="caution">
    <text evidence="2">The sequence shown here is derived from an EMBL/GenBank/DDBJ whole genome shotgun (WGS) entry which is preliminary data.</text>
</comment>
<reference evidence="2 3" key="1">
    <citation type="submission" date="2024-01" db="EMBL/GenBank/DDBJ databases">
        <title>Genome assemblies of Stephania.</title>
        <authorList>
            <person name="Yang L."/>
        </authorList>
    </citation>
    <scope>NUCLEOTIDE SEQUENCE [LARGE SCALE GENOMIC DNA]</scope>
    <source>
        <strain evidence="2">YNDBR</strain>
        <tissue evidence="2">Leaf</tissue>
    </source>
</reference>
<keyword evidence="1" id="KW-0732">Signal</keyword>
<feature type="chain" id="PRO_5043031831" evidence="1">
    <location>
        <begin position="25"/>
        <end position="84"/>
    </location>
</feature>